<dbReference type="EMBL" id="CP009286">
    <property type="protein sequence ID" value="AIQ64556.1"/>
    <property type="molecule type" value="Genomic_DNA"/>
</dbReference>
<dbReference type="SUPFAM" id="SSF53807">
    <property type="entry name" value="Helical backbone' metal receptor"/>
    <property type="match status" value="1"/>
</dbReference>
<dbReference type="KEGG" id="pste:PSTEL_17080"/>
<dbReference type="AlphaFoldDB" id="A0A089LSN8"/>
<name>A0A089LSN8_9BACL</name>
<dbReference type="Pfam" id="PF00148">
    <property type="entry name" value="Oxidored_nitro"/>
    <property type="match status" value="1"/>
</dbReference>
<evidence type="ECO:0000259" key="1">
    <source>
        <dbReference type="Pfam" id="PF00148"/>
    </source>
</evidence>
<dbReference type="PANTHER" id="PTHR42956">
    <property type="entry name" value="NITROGENASE IRON-MOLYBDENUM COFACTOR BIOSYNTHESIS PROTEIN NIFE"/>
    <property type="match status" value="1"/>
</dbReference>
<dbReference type="InterPro" id="IPR000510">
    <property type="entry name" value="Nase/OxRdtase_comp1"/>
</dbReference>
<protein>
    <submittedName>
        <fullName evidence="2">Nitrogenase</fullName>
    </submittedName>
</protein>
<dbReference type="HOGENOM" id="CLU_025876_3_0_9"/>
<accession>A0A089LSN8</accession>
<gene>
    <name evidence="2" type="ORF">PSTEL_17080</name>
</gene>
<dbReference type="GO" id="GO:0016491">
    <property type="term" value="F:oxidoreductase activity"/>
    <property type="evidence" value="ECO:0007669"/>
    <property type="project" value="InterPro"/>
</dbReference>
<evidence type="ECO:0000313" key="2">
    <source>
        <dbReference type="EMBL" id="AIQ64556.1"/>
    </source>
</evidence>
<dbReference type="OrthoDB" id="1684488at2"/>
<organism evidence="2 3">
    <name type="scientific">Paenibacillus stellifer</name>
    <dbReference type="NCBI Taxonomy" id="169760"/>
    <lineage>
        <taxon>Bacteria</taxon>
        <taxon>Bacillati</taxon>
        <taxon>Bacillota</taxon>
        <taxon>Bacilli</taxon>
        <taxon>Bacillales</taxon>
        <taxon>Paenibacillaceae</taxon>
        <taxon>Paenibacillus</taxon>
    </lineage>
</organism>
<sequence>MSIKPIKPINLNRSQAVIREKRLKSIVGYQGSIKDLAEKSRTGCLKNAGRGFSQATNCNSGCAQGHLSSIVDAAIVNHGPVGCAGDVAGANSVYQWGQHIRGVDNKRNVRIVNTNMSENAVVFGGDKILQDAVRRAFERFNPKAIFVTTSCASGIIGDDIERTLKDAEAEIGIPVVPVFCDGFRSQIWASGFDAAFHALLTRIIKPAEQKRPELVNVINFYASGRKIVTEIFGRLGLVPQFGIPFSTIEQLEKWSEAAATISICGTLGGYLGNGLEQKFGVPYVTALQPHGIAGFDDWLTRLGETVGKQQEVAAYLAEQKELAAPELAEIKRKLQGKRVVVGMGPSFAHNYIRLLEDFGMEVVWGFSWHYDSKHDHGGCPSCTLDLAEKERDIPVSVSDQQNHEIINLLKKVQPDLYVGRHPGQSVWATKLGIPTIMISDEYSAFGYQGTLEFGERIIDALTNNSLAKNLAERIKLPYTNWWYEQDPFTFLNSEKSEVDEHVSVG</sequence>
<dbReference type="Gene3D" id="3.40.50.1980">
    <property type="entry name" value="Nitrogenase molybdenum iron protein domain"/>
    <property type="match status" value="3"/>
</dbReference>
<evidence type="ECO:0000313" key="3">
    <source>
        <dbReference type="Proteomes" id="UP000029507"/>
    </source>
</evidence>
<dbReference type="PANTHER" id="PTHR42956:SF1">
    <property type="entry name" value="NITROGENASE IRON-MOLYBDENUM COFACTOR BIOSYNTHESIS PROTEIN NIFE"/>
    <property type="match status" value="1"/>
</dbReference>
<proteinExistence type="predicted"/>
<dbReference type="InterPro" id="IPR049939">
    <property type="entry name" value="NifE-like"/>
</dbReference>
<dbReference type="STRING" id="169760.PSTEL_17080"/>
<dbReference type="RefSeq" id="WP_038696919.1">
    <property type="nucleotide sequence ID" value="NZ_CP009286.1"/>
</dbReference>
<keyword evidence="3" id="KW-1185">Reference proteome</keyword>
<feature type="domain" description="Nitrogenase/oxidoreductase component 1" evidence="1">
    <location>
        <begin position="58"/>
        <end position="461"/>
    </location>
</feature>
<reference evidence="2 3" key="1">
    <citation type="submission" date="2014-08" db="EMBL/GenBank/DDBJ databases">
        <title>Comparative genomics of the Paenibacillus odorifer group.</title>
        <authorList>
            <person name="den Bakker H.C."/>
            <person name="Tsai Y.-C."/>
            <person name="Martin N."/>
            <person name="Korlach J."/>
            <person name="Wiedmann M."/>
        </authorList>
    </citation>
    <scope>NUCLEOTIDE SEQUENCE [LARGE SCALE GENOMIC DNA]</scope>
    <source>
        <strain evidence="2 3">DSM 14472</strain>
    </source>
</reference>
<dbReference type="Proteomes" id="UP000029507">
    <property type="component" value="Chromosome"/>
</dbReference>